<dbReference type="RefSeq" id="WP_379032069.1">
    <property type="nucleotide sequence ID" value="NZ_JBHTLN010000001.1"/>
</dbReference>
<gene>
    <name evidence="2" type="ORF">ACFQ2T_06445</name>
</gene>
<evidence type="ECO:0000313" key="2">
    <source>
        <dbReference type="EMBL" id="MFD1122136.1"/>
    </source>
</evidence>
<dbReference type="Proteomes" id="UP001597206">
    <property type="component" value="Unassembled WGS sequence"/>
</dbReference>
<feature type="compositionally biased region" description="Polar residues" evidence="1">
    <location>
        <begin position="8"/>
        <end position="25"/>
    </location>
</feature>
<sequence length="103" mass="11099">MTIKENAGNDSPIESSLNPDISVSIDTEDDNVDKDSADYEADPSEPDTIDPDIINSSTKGRNIEPIVPDPSLSESLEPDEEPDAEEIDPDRINIGTSNPNVGF</sequence>
<accession>A0ABW3PED8</accession>
<organism evidence="2 3">
    <name type="scientific">Methylophilus flavus</name>
    <dbReference type="NCBI Taxonomy" id="640084"/>
    <lineage>
        <taxon>Bacteria</taxon>
        <taxon>Pseudomonadati</taxon>
        <taxon>Pseudomonadota</taxon>
        <taxon>Betaproteobacteria</taxon>
        <taxon>Nitrosomonadales</taxon>
        <taxon>Methylophilaceae</taxon>
        <taxon>Methylophilus</taxon>
    </lineage>
</organism>
<evidence type="ECO:0000256" key="1">
    <source>
        <dbReference type="SAM" id="MobiDB-lite"/>
    </source>
</evidence>
<dbReference type="EMBL" id="JBHTLN010000001">
    <property type="protein sequence ID" value="MFD1122136.1"/>
    <property type="molecule type" value="Genomic_DNA"/>
</dbReference>
<name>A0ABW3PED8_9PROT</name>
<feature type="region of interest" description="Disordered" evidence="1">
    <location>
        <begin position="1"/>
        <end position="103"/>
    </location>
</feature>
<comment type="caution">
    <text evidence="2">The sequence shown here is derived from an EMBL/GenBank/DDBJ whole genome shotgun (WGS) entry which is preliminary data.</text>
</comment>
<proteinExistence type="predicted"/>
<evidence type="ECO:0000313" key="3">
    <source>
        <dbReference type="Proteomes" id="UP001597206"/>
    </source>
</evidence>
<feature type="compositionally biased region" description="Polar residues" evidence="1">
    <location>
        <begin position="94"/>
        <end position="103"/>
    </location>
</feature>
<keyword evidence="3" id="KW-1185">Reference proteome</keyword>
<protein>
    <submittedName>
        <fullName evidence="2">Uncharacterized protein</fullName>
    </submittedName>
</protein>
<feature type="compositionally biased region" description="Acidic residues" evidence="1">
    <location>
        <begin position="26"/>
        <end position="50"/>
    </location>
</feature>
<feature type="compositionally biased region" description="Acidic residues" evidence="1">
    <location>
        <begin position="76"/>
        <end position="88"/>
    </location>
</feature>
<reference evidence="3" key="1">
    <citation type="journal article" date="2019" name="Int. J. Syst. Evol. Microbiol.">
        <title>The Global Catalogue of Microorganisms (GCM) 10K type strain sequencing project: providing services to taxonomists for standard genome sequencing and annotation.</title>
        <authorList>
            <consortium name="The Broad Institute Genomics Platform"/>
            <consortium name="The Broad Institute Genome Sequencing Center for Infectious Disease"/>
            <person name="Wu L."/>
            <person name="Ma J."/>
        </authorList>
    </citation>
    <scope>NUCLEOTIDE SEQUENCE [LARGE SCALE GENOMIC DNA]</scope>
    <source>
        <strain evidence="3">CCUG 58411</strain>
    </source>
</reference>